<keyword evidence="14" id="KW-1185">Reference proteome</keyword>
<comment type="function">
    <text evidence="11">Guanine nucleotide-exchange factor (GEF) required for the formation or budding of transport vesicles from the ER.</text>
</comment>
<comment type="similarity">
    <text evidence="11">Belongs to the WD repeat SEC12 family.</text>
</comment>
<feature type="repeat" description="WD" evidence="10">
    <location>
        <begin position="300"/>
        <end position="333"/>
    </location>
</feature>
<feature type="compositionally biased region" description="Polar residues" evidence="12">
    <location>
        <begin position="889"/>
        <end position="905"/>
    </location>
</feature>
<evidence type="ECO:0000256" key="3">
    <source>
        <dbReference type="ARBA" id="ARBA00022692"/>
    </source>
</evidence>
<keyword evidence="5 11" id="KW-0256">Endoplasmic reticulum</keyword>
<proteinExistence type="inferred from homology"/>
<evidence type="ECO:0000256" key="7">
    <source>
        <dbReference type="ARBA" id="ARBA00022927"/>
    </source>
</evidence>
<dbReference type="PANTHER" id="PTHR23284:SF0">
    <property type="entry name" value="PROLACTIN REGULATORY ELEMENT-BINDING PROTEIN"/>
    <property type="match status" value="1"/>
</dbReference>
<comment type="caution">
    <text evidence="13">The sequence shown here is derived from an EMBL/GenBank/DDBJ whole genome shotgun (WGS) entry which is preliminary data.</text>
</comment>
<keyword evidence="9" id="KW-0472">Membrane</keyword>
<protein>
    <recommendedName>
        <fullName evidence="11">Guanine nucleotide-exchange factor SEC12</fullName>
    </recommendedName>
</protein>
<evidence type="ECO:0000256" key="9">
    <source>
        <dbReference type="ARBA" id="ARBA00023136"/>
    </source>
</evidence>
<evidence type="ECO:0000256" key="1">
    <source>
        <dbReference type="ARBA" id="ARBA00022448"/>
    </source>
</evidence>
<keyword evidence="7 11" id="KW-0653">Protein transport</keyword>
<keyword evidence="2 10" id="KW-0853">WD repeat</keyword>
<dbReference type="PANTHER" id="PTHR23284">
    <property type="entry name" value="PROLACTIN REGULATORY ELEMENT BINDING PROTEIN"/>
    <property type="match status" value="1"/>
</dbReference>
<evidence type="ECO:0000256" key="2">
    <source>
        <dbReference type="ARBA" id="ARBA00022574"/>
    </source>
</evidence>
<keyword evidence="1 11" id="KW-0813">Transport</keyword>
<dbReference type="Gene3D" id="2.130.10.10">
    <property type="entry name" value="YVTN repeat-like/Quinoprotein amine dehydrogenase"/>
    <property type="match status" value="1"/>
</dbReference>
<evidence type="ECO:0000313" key="14">
    <source>
        <dbReference type="Proteomes" id="UP001623330"/>
    </source>
</evidence>
<accession>A0ABR4NM51</accession>
<evidence type="ECO:0000256" key="11">
    <source>
        <dbReference type="RuleBase" id="RU369019"/>
    </source>
</evidence>
<evidence type="ECO:0000256" key="5">
    <source>
        <dbReference type="ARBA" id="ARBA00022824"/>
    </source>
</evidence>
<keyword evidence="8" id="KW-1133">Transmembrane helix</keyword>
<dbReference type="Proteomes" id="UP001623330">
    <property type="component" value="Unassembled WGS sequence"/>
</dbReference>
<reference evidence="13 14" key="1">
    <citation type="submission" date="2024-05" db="EMBL/GenBank/DDBJ databases">
        <title>Long read based assembly of the Candida bracarensis genome reveals expanded adhesin content.</title>
        <authorList>
            <person name="Marcet-Houben M."/>
            <person name="Ksiezopolska E."/>
            <person name="Gabaldon T."/>
        </authorList>
    </citation>
    <scope>NUCLEOTIDE SEQUENCE [LARGE SCALE GENOMIC DNA]</scope>
    <source>
        <strain evidence="13 14">CBM6</strain>
    </source>
</reference>
<dbReference type="SMART" id="SM00320">
    <property type="entry name" value="WD40"/>
    <property type="match status" value="3"/>
</dbReference>
<gene>
    <name evidence="13" type="ORF">RNJ44_02539</name>
</gene>
<evidence type="ECO:0000256" key="4">
    <source>
        <dbReference type="ARBA" id="ARBA00022737"/>
    </source>
</evidence>
<feature type="region of interest" description="Disordered" evidence="12">
    <location>
        <begin position="625"/>
        <end position="666"/>
    </location>
</feature>
<evidence type="ECO:0000256" key="6">
    <source>
        <dbReference type="ARBA" id="ARBA00022892"/>
    </source>
</evidence>
<feature type="compositionally biased region" description="Low complexity" evidence="12">
    <location>
        <begin position="590"/>
        <end position="606"/>
    </location>
</feature>
<dbReference type="InterPro" id="IPR036322">
    <property type="entry name" value="WD40_repeat_dom_sf"/>
</dbReference>
<dbReference type="InterPro" id="IPR001680">
    <property type="entry name" value="WD40_rpt"/>
</dbReference>
<evidence type="ECO:0000256" key="10">
    <source>
        <dbReference type="PROSITE-ProRule" id="PRU00221"/>
    </source>
</evidence>
<dbReference type="EMBL" id="JBEVYD010000013">
    <property type="protein sequence ID" value="KAL3228594.1"/>
    <property type="molecule type" value="Genomic_DNA"/>
</dbReference>
<feature type="compositionally biased region" description="Basic and acidic residues" evidence="12">
    <location>
        <begin position="780"/>
        <end position="794"/>
    </location>
</feature>
<dbReference type="SUPFAM" id="SSF50978">
    <property type="entry name" value="WD40 repeat-like"/>
    <property type="match status" value="1"/>
</dbReference>
<feature type="compositionally biased region" description="Polar residues" evidence="12">
    <location>
        <begin position="651"/>
        <end position="666"/>
    </location>
</feature>
<feature type="region of interest" description="Disordered" evidence="12">
    <location>
        <begin position="590"/>
        <end position="613"/>
    </location>
</feature>
<name>A0ABR4NM51_9SACH</name>
<dbReference type="InterPro" id="IPR045260">
    <property type="entry name" value="Sec12-like"/>
</dbReference>
<sequence>MKIQTSNYDIGYPIYGARFLRKDMLLVAGGGGVGLPDVPNKLTALRINFNKKKVLKRYREITLDSSDDSPSNLDVAQSLILMGCNEGPEKINSSGQNLHLRKFVFQDEHLKFMGAIDFNGSRDPMEYTKLICISRDTTIAAIASSRVPTVIRIIDPQDMTEKYEIEVGREVRDLHFSPDGKVMAYVTPSSLEIVSVVTGRFIYRKTDFSSSWFLSRVRFINDNELVLATTITGKNSITLTRFGLQNDKVSILKSKQVFKNYKGITAMETNHDGSVIALATDDNSFALLDTKNFTILKLVPKIHTDTITRVAFSPASEYAVSVSADCNVRIYKLPSNLGKGSGFFSTLFRIIKNILMLAILVGCSYLFYINDMHITVYDFVQKKIEERKVNSTPTAVFDYNRSTTIIGDIVSVITKTEDPQTAFIDEEDDLEDLDETEDYYNQDLVDNGIHMDTGYDSNIISEYSSLEEATESIISTTEEQTQLAETATAIDLEERDIPSVEYLEKVDGSVTSLVEDNNYHQIIETPTSKKEIVDTAIEKESQILDTKAVIDGTDIKNTDEIDSVSPVINISHQTEIGTQSVHVNEDDEITTTNQNSTSTSEIQSEIATQTTASLSDDLRVPVVKPIDQSENKTPVQPGKEVTETPVEKSINETSTQNTPTQPVNTSAEIPIDSLTSELLARTDVLDGIVGQVDLEQEELQHSNETTIIEALQQEPLVSENAMSTDVVPTFANSENVTESVNTEIQPTEVKHEVQIINLDDFKPTTADIVTSNDIISELEKEMSNESQTEQKNEETSPIISTPISSTPVISSSIISSPIISSPIANTAIATDPIAPEADEIVPENNDTTTIVEQEVVNSPTPATVNLESASSIYMNPDENLADIISEVKPSTQETSQPSASAITQHQLDKTQIEGHLPHTQKQLTEPVVQQKQMPLEGSPEPVQPIAPVVEQQ</sequence>
<evidence type="ECO:0000256" key="8">
    <source>
        <dbReference type="ARBA" id="ARBA00022989"/>
    </source>
</evidence>
<dbReference type="PROSITE" id="PS50082">
    <property type="entry name" value="WD_REPEATS_2"/>
    <property type="match status" value="1"/>
</dbReference>
<comment type="subcellular location">
    <subcellularLocation>
        <location evidence="11">Endoplasmic reticulum membrane</location>
        <topology evidence="11">Single-pass type II membrane protein</topology>
    </subcellularLocation>
    <subcellularLocation>
        <location evidence="11">Golgi apparatus membrane</location>
        <topology evidence="11">Single-pass type II membrane protein</topology>
    </subcellularLocation>
</comment>
<feature type="region of interest" description="Disordered" evidence="12">
    <location>
        <begin position="780"/>
        <end position="803"/>
    </location>
</feature>
<feature type="region of interest" description="Disordered" evidence="12">
    <location>
        <begin position="889"/>
        <end position="952"/>
    </location>
</feature>
<keyword evidence="3" id="KW-0812">Transmembrane</keyword>
<feature type="compositionally biased region" description="Polar residues" evidence="12">
    <location>
        <begin position="919"/>
        <end position="932"/>
    </location>
</feature>
<keyword evidence="6" id="KW-0931">ER-Golgi transport</keyword>
<evidence type="ECO:0000313" key="13">
    <source>
        <dbReference type="EMBL" id="KAL3228594.1"/>
    </source>
</evidence>
<dbReference type="InterPro" id="IPR015943">
    <property type="entry name" value="WD40/YVTN_repeat-like_dom_sf"/>
</dbReference>
<evidence type="ECO:0000256" key="12">
    <source>
        <dbReference type="SAM" id="MobiDB-lite"/>
    </source>
</evidence>
<feature type="compositionally biased region" description="Basic and acidic residues" evidence="12">
    <location>
        <begin position="906"/>
        <end position="916"/>
    </location>
</feature>
<feature type="compositionally biased region" description="Basic and acidic residues" evidence="12">
    <location>
        <begin position="640"/>
        <end position="650"/>
    </location>
</feature>
<organism evidence="13 14">
    <name type="scientific">Nakaseomyces bracarensis</name>
    <dbReference type="NCBI Taxonomy" id="273131"/>
    <lineage>
        <taxon>Eukaryota</taxon>
        <taxon>Fungi</taxon>
        <taxon>Dikarya</taxon>
        <taxon>Ascomycota</taxon>
        <taxon>Saccharomycotina</taxon>
        <taxon>Saccharomycetes</taxon>
        <taxon>Saccharomycetales</taxon>
        <taxon>Saccharomycetaceae</taxon>
        <taxon>Nakaseomyces</taxon>
    </lineage>
</organism>
<keyword evidence="4 11" id="KW-0677">Repeat</keyword>
<dbReference type="Pfam" id="PF00400">
    <property type="entry name" value="WD40"/>
    <property type="match status" value="1"/>
</dbReference>